<dbReference type="Proteomes" id="UP000602532">
    <property type="component" value="Unassembled WGS sequence"/>
</dbReference>
<feature type="domain" description="ABC transmembrane type-1" evidence="9">
    <location>
        <begin position="50"/>
        <end position="249"/>
    </location>
</feature>
<protein>
    <submittedName>
        <fullName evidence="10">Iron ABC transporter permease</fullName>
    </submittedName>
</protein>
<evidence type="ECO:0000256" key="5">
    <source>
        <dbReference type="ARBA" id="ARBA00022692"/>
    </source>
</evidence>
<gene>
    <name evidence="10" type="ORF">H9622_06680</name>
</gene>
<evidence type="ECO:0000256" key="4">
    <source>
        <dbReference type="ARBA" id="ARBA00022519"/>
    </source>
</evidence>
<evidence type="ECO:0000259" key="9">
    <source>
        <dbReference type="PROSITE" id="PS50928"/>
    </source>
</evidence>
<comment type="caution">
    <text evidence="10">The sequence shown here is derived from an EMBL/GenBank/DDBJ whole genome shotgun (WGS) entry which is preliminary data.</text>
</comment>
<evidence type="ECO:0000256" key="6">
    <source>
        <dbReference type="ARBA" id="ARBA00022989"/>
    </source>
</evidence>
<dbReference type="RefSeq" id="WP_191765410.1">
    <property type="nucleotide sequence ID" value="NZ_JACSPM010000001.1"/>
</dbReference>
<feature type="transmembrane region" description="Helical" evidence="8">
    <location>
        <begin position="489"/>
        <end position="509"/>
    </location>
</feature>
<proteinExistence type="inferred from homology"/>
<feature type="transmembrane region" description="Helical" evidence="8">
    <location>
        <begin position="233"/>
        <end position="254"/>
    </location>
</feature>
<feature type="transmembrane region" description="Helical" evidence="8">
    <location>
        <begin position="53"/>
        <end position="74"/>
    </location>
</feature>
<feature type="domain" description="ABC transmembrane type-1" evidence="9">
    <location>
        <begin position="321"/>
        <end position="510"/>
    </location>
</feature>
<feature type="transmembrane region" description="Helical" evidence="8">
    <location>
        <begin position="324"/>
        <end position="344"/>
    </location>
</feature>
<organism evidence="10 11">
    <name type="scientific">Microbacterium gallinarum</name>
    <dbReference type="NCBI Taxonomy" id="2762209"/>
    <lineage>
        <taxon>Bacteria</taxon>
        <taxon>Bacillati</taxon>
        <taxon>Actinomycetota</taxon>
        <taxon>Actinomycetes</taxon>
        <taxon>Micrococcales</taxon>
        <taxon>Microbacteriaceae</taxon>
        <taxon>Microbacterium</taxon>
    </lineage>
</organism>
<evidence type="ECO:0000313" key="10">
    <source>
        <dbReference type="EMBL" id="MBD8023276.1"/>
    </source>
</evidence>
<keyword evidence="3" id="KW-1003">Cell membrane</keyword>
<dbReference type="InterPro" id="IPR000515">
    <property type="entry name" value="MetI-like"/>
</dbReference>
<keyword evidence="6 8" id="KW-1133">Transmembrane helix</keyword>
<dbReference type="EMBL" id="JACSPM010000001">
    <property type="protein sequence ID" value="MBD8023276.1"/>
    <property type="molecule type" value="Genomic_DNA"/>
</dbReference>
<feature type="transmembrane region" description="Helical" evidence="8">
    <location>
        <begin position="275"/>
        <end position="304"/>
    </location>
</feature>
<keyword evidence="5 8" id="KW-0812">Transmembrane</keyword>
<reference evidence="10 11" key="1">
    <citation type="submission" date="2020-08" db="EMBL/GenBank/DDBJ databases">
        <title>A Genomic Blueprint of the Chicken Gut Microbiome.</title>
        <authorList>
            <person name="Gilroy R."/>
            <person name="Ravi A."/>
            <person name="Getino M."/>
            <person name="Pursley I."/>
            <person name="Horton D.L."/>
            <person name="Alikhan N.-F."/>
            <person name="Baker D."/>
            <person name="Gharbi K."/>
            <person name="Hall N."/>
            <person name="Watson M."/>
            <person name="Adriaenssens E.M."/>
            <person name="Foster-Nyarko E."/>
            <person name="Jarju S."/>
            <person name="Secka A."/>
            <person name="Antonio M."/>
            <person name="Oren A."/>
            <person name="Chaudhuri R."/>
            <person name="La Ragione R.M."/>
            <person name="Hildebrand F."/>
            <person name="Pallen M.J."/>
        </authorList>
    </citation>
    <scope>NUCLEOTIDE SEQUENCE [LARGE SCALE GENOMIC DNA]</scope>
    <source>
        <strain evidence="10 11">Sa1CUA4</strain>
    </source>
</reference>
<sequence length="525" mass="54075">MAVTAQRAAAFLAALIVACLCVPPLVVLAVQGFEGRGAQTVSPDRLVELLGNTLLLAALVVVASLVVGTATAVATTRSLLPGRRVWSMLIGVPLVLPAYVFAVALTGMIGGAGTLTRWLAPLGVERLPPATGLWAATACLTIVGIPIVHTLVAAALSRLDPALEESARLLGDPPARVFVRVVLPHLRGTLALGACVIALYAISDFGAVSMLRYDTLTRAIYAQFRGRVDLAPAFALCSILVLVAAVFIVGQVILRGREAASAPHARPAPVRRWGHAGSIVAIVFLGIVVLASSVLPIATLASWALNGLASGVQPGPVLVEAGNALLYALLASVVTTLLALPIALAARRGAAFGRVVEGVPWVTHALPHLAVGLAILVLSLAGPAALYQSTTTLVFAYAVLFLPLSIGAMSTALRRIDDRLLDASRTLGRSDASTLVSVVLPLVRPAALTGAVLVFFSAFHELPVTLLLRPTGAETLAVRLWGAMVEGQYTTASVAALLMVAISLPLLGLHARVAAPRAAEAAVAA</sequence>
<evidence type="ECO:0000256" key="1">
    <source>
        <dbReference type="ARBA" id="ARBA00004429"/>
    </source>
</evidence>
<feature type="transmembrane region" description="Helical" evidence="8">
    <location>
        <begin position="86"/>
        <end position="113"/>
    </location>
</feature>
<evidence type="ECO:0000256" key="2">
    <source>
        <dbReference type="ARBA" id="ARBA00022448"/>
    </source>
</evidence>
<dbReference type="Gene3D" id="1.10.3720.10">
    <property type="entry name" value="MetI-like"/>
    <property type="match status" value="2"/>
</dbReference>
<evidence type="ECO:0000256" key="8">
    <source>
        <dbReference type="RuleBase" id="RU363032"/>
    </source>
</evidence>
<feature type="transmembrane region" description="Helical" evidence="8">
    <location>
        <begin position="365"/>
        <end position="387"/>
    </location>
</feature>
<name>A0ABR8X301_9MICO</name>
<dbReference type="PANTHER" id="PTHR43357">
    <property type="entry name" value="INNER MEMBRANE ABC TRANSPORTER PERMEASE PROTEIN YDCV"/>
    <property type="match status" value="1"/>
</dbReference>
<feature type="transmembrane region" description="Helical" evidence="8">
    <location>
        <begin position="133"/>
        <end position="156"/>
    </location>
</feature>
<keyword evidence="2 8" id="KW-0813">Transport</keyword>
<comment type="subcellular location">
    <subcellularLocation>
        <location evidence="1">Cell inner membrane</location>
        <topology evidence="1">Multi-pass membrane protein</topology>
    </subcellularLocation>
    <subcellularLocation>
        <location evidence="8">Cell membrane</location>
        <topology evidence="8">Multi-pass membrane protein</topology>
    </subcellularLocation>
</comment>
<comment type="similarity">
    <text evidence="8">Belongs to the binding-protein-dependent transport system permease family.</text>
</comment>
<feature type="transmembrane region" description="Helical" evidence="8">
    <location>
        <begin position="393"/>
        <end position="413"/>
    </location>
</feature>
<evidence type="ECO:0000313" key="11">
    <source>
        <dbReference type="Proteomes" id="UP000602532"/>
    </source>
</evidence>
<dbReference type="PROSITE" id="PS50928">
    <property type="entry name" value="ABC_TM1"/>
    <property type="match status" value="2"/>
</dbReference>
<keyword evidence="7 8" id="KW-0472">Membrane</keyword>
<dbReference type="PANTHER" id="PTHR43357:SF3">
    <property type="entry name" value="FE(3+)-TRANSPORT SYSTEM PERMEASE PROTEIN FBPB 2"/>
    <property type="match status" value="1"/>
</dbReference>
<feature type="transmembrane region" description="Helical" evidence="8">
    <location>
        <begin position="434"/>
        <end position="459"/>
    </location>
</feature>
<keyword evidence="11" id="KW-1185">Reference proteome</keyword>
<dbReference type="CDD" id="cd06261">
    <property type="entry name" value="TM_PBP2"/>
    <property type="match status" value="2"/>
</dbReference>
<evidence type="ECO:0000256" key="7">
    <source>
        <dbReference type="ARBA" id="ARBA00023136"/>
    </source>
</evidence>
<dbReference type="SUPFAM" id="SSF161098">
    <property type="entry name" value="MetI-like"/>
    <property type="match status" value="2"/>
</dbReference>
<accession>A0ABR8X301</accession>
<dbReference type="Pfam" id="PF00528">
    <property type="entry name" value="BPD_transp_1"/>
    <property type="match status" value="2"/>
</dbReference>
<evidence type="ECO:0000256" key="3">
    <source>
        <dbReference type="ARBA" id="ARBA00022475"/>
    </source>
</evidence>
<dbReference type="PROSITE" id="PS51257">
    <property type="entry name" value="PROKAR_LIPOPROTEIN"/>
    <property type="match status" value="1"/>
</dbReference>
<dbReference type="InterPro" id="IPR035906">
    <property type="entry name" value="MetI-like_sf"/>
</dbReference>
<feature type="transmembrane region" description="Helical" evidence="8">
    <location>
        <begin position="177"/>
        <end position="202"/>
    </location>
</feature>
<keyword evidence="4" id="KW-0997">Cell inner membrane</keyword>